<dbReference type="Proteomes" id="UP001632038">
    <property type="component" value="Unassembled WGS sequence"/>
</dbReference>
<protein>
    <submittedName>
        <fullName evidence="2">Uncharacterized protein</fullName>
    </submittedName>
</protein>
<name>A0ABD3BUE3_9LAMI</name>
<evidence type="ECO:0000256" key="1">
    <source>
        <dbReference type="SAM" id="MobiDB-lite"/>
    </source>
</evidence>
<proteinExistence type="predicted"/>
<dbReference type="EMBL" id="JAVIJP010000066">
    <property type="protein sequence ID" value="KAL3621105.1"/>
    <property type="molecule type" value="Genomic_DNA"/>
</dbReference>
<evidence type="ECO:0000313" key="3">
    <source>
        <dbReference type="Proteomes" id="UP001632038"/>
    </source>
</evidence>
<accession>A0ABD3BUE3</accession>
<keyword evidence="3" id="KW-1185">Reference proteome</keyword>
<organism evidence="2 3">
    <name type="scientific">Castilleja foliolosa</name>
    <dbReference type="NCBI Taxonomy" id="1961234"/>
    <lineage>
        <taxon>Eukaryota</taxon>
        <taxon>Viridiplantae</taxon>
        <taxon>Streptophyta</taxon>
        <taxon>Embryophyta</taxon>
        <taxon>Tracheophyta</taxon>
        <taxon>Spermatophyta</taxon>
        <taxon>Magnoliopsida</taxon>
        <taxon>eudicotyledons</taxon>
        <taxon>Gunneridae</taxon>
        <taxon>Pentapetalae</taxon>
        <taxon>asterids</taxon>
        <taxon>lamiids</taxon>
        <taxon>Lamiales</taxon>
        <taxon>Orobanchaceae</taxon>
        <taxon>Pedicularideae</taxon>
        <taxon>Castillejinae</taxon>
        <taxon>Castilleja</taxon>
    </lineage>
</organism>
<sequence length="142" mass="15915">MAWRGTVSRSFMSAARASSLRPSTPLLAPPRLRPSSLPSSRPNSRPFSFSSPRTLGELGYSSQSVMPLYTGVGLTSRPAVNLRAFCELSHVLHEHIIGMGRLVLDDLGTCSIGVLFRNFPFGEKVENINKRRSWIFMFFFFF</sequence>
<reference evidence="3" key="1">
    <citation type="journal article" date="2024" name="IScience">
        <title>Strigolactones Initiate the Formation of Haustorium-like Structures in Castilleja.</title>
        <authorList>
            <person name="Buerger M."/>
            <person name="Peterson D."/>
            <person name="Chory J."/>
        </authorList>
    </citation>
    <scope>NUCLEOTIDE SEQUENCE [LARGE SCALE GENOMIC DNA]</scope>
</reference>
<feature type="compositionally biased region" description="Low complexity" evidence="1">
    <location>
        <begin position="33"/>
        <end position="51"/>
    </location>
</feature>
<comment type="caution">
    <text evidence="2">The sequence shown here is derived from an EMBL/GenBank/DDBJ whole genome shotgun (WGS) entry which is preliminary data.</text>
</comment>
<feature type="region of interest" description="Disordered" evidence="1">
    <location>
        <begin position="22"/>
        <end position="51"/>
    </location>
</feature>
<evidence type="ECO:0000313" key="2">
    <source>
        <dbReference type="EMBL" id="KAL3621105.1"/>
    </source>
</evidence>
<gene>
    <name evidence="2" type="ORF">CASFOL_036017</name>
</gene>
<dbReference type="AlphaFoldDB" id="A0ABD3BUE3"/>